<dbReference type="Proteomes" id="UP000230002">
    <property type="component" value="Unassembled WGS sequence"/>
</dbReference>
<dbReference type="Pfam" id="PF00657">
    <property type="entry name" value="Lipase_GDSL"/>
    <property type="match status" value="1"/>
</dbReference>
<keyword evidence="4" id="KW-1185">Reference proteome</keyword>
<dbReference type="InterPro" id="IPR001087">
    <property type="entry name" value="GDSL"/>
</dbReference>
<dbReference type="GO" id="GO:0016788">
    <property type="term" value="F:hydrolase activity, acting on ester bonds"/>
    <property type="evidence" value="ECO:0007669"/>
    <property type="project" value="InterPro"/>
</dbReference>
<sequence>MFSKFTFTASLASAAALLAGIQGVQCKATSDLARANFWFAFGDSYTTRGFSPSGTVPAPGNPLGNPAYPGKTTTGGTNYIDVLTTELNSSLVLTYDYAVGGATINSTIVAPGHASRSFVTQTNDFLQGAGKKPKSAPWTSENTLFSIWIGINDVGNSYQRSGDRNAFNNVLMDAYFKQVHILAGARNFLFSNVPPVERAPSNRGKSDALRTLEHNTIIDYNNKLADRVAAFQKQYSGVKTWIWHSNGEFETILNNYKTYGFTSITTWGGAGDFWGNNYHPSSKAHTLLAKNIAKVMKGTRWFT</sequence>
<keyword evidence="1" id="KW-0378">Hydrolase</keyword>
<dbReference type="Gene3D" id="3.40.50.1110">
    <property type="entry name" value="SGNH hydrolase"/>
    <property type="match status" value="1"/>
</dbReference>
<proteinExistence type="predicted"/>
<evidence type="ECO:0000313" key="3">
    <source>
        <dbReference type="EMBL" id="PIL33761.1"/>
    </source>
</evidence>
<dbReference type="InterPro" id="IPR051058">
    <property type="entry name" value="GDSL_Est/Lipase"/>
</dbReference>
<dbReference type="CDD" id="cd01846">
    <property type="entry name" value="fatty_acyltransferase_like"/>
    <property type="match status" value="1"/>
</dbReference>
<dbReference type="STRING" id="1077348.A0A2G8SJ28"/>
<organism evidence="3 4">
    <name type="scientific">Ganoderma sinense ZZ0214-1</name>
    <dbReference type="NCBI Taxonomy" id="1077348"/>
    <lineage>
        <taxon>Eukaryota</taxon>
        <taxon>Fungi</taxon>
        <taxon>Dikarya</taxon>
        <taxon>Basidiomycota</taxon>
        <taxon>Agaricomycotina</taxon>
        <taxon>Agaricomycetes</taxon>
        <taxon>Polyporales</taxon>
        <taxon>Polyporaceae</taxon>
        <taxon>Ganoderma</taxon>
    </lineage>
</organism>
<gene>
    <name evidence="3" type="ORF">GSI_04386</name>
</gene>
<dbReference type="PANTHER" id="PTHR45648">
    <property type="entry name" value="GDSL LIPASE/ACYLHYDROLASE FAMILY PROTEIN (AFU_ORTHOLOGUE AFUA_4G14700)"/>
    <property type="match status" value="1"/>
</dbReference>
<dbReference type="EMBL" id="AYKW01000007">
    <property type="protein sequence ID" value="PIL33761.1"/>
    <property type="molecule type" value="Genomic_DNA"/>
</dbReference>
<comment type="caution">
    <text evidence="3">The sequence shown here is derived from an EMBL/GenBank/DDBJ whole genome shotgun (WGS) entry which is preliminary data.</text>
</comment>
<dbReference type="AlphaFoldDB" id="A0A2G8SJ28"/>
<feature type="signal peptide" evidence="2">
    <location>
        <begin position="1"/>
        <end position="26"/>
    </location>
</feature>
<dbReference type="SUPFAM" id="SSF52266">
    <property type="entry name" value="SGNH hydrolase"/>
    <property type="match status" value="1"/>
</dbReference>
<name>A0A2G8SJ28_9APHY</name>
<dbReference type="InterPro" id="IPR036514">
    <property type="entry name" value="SGNH_hydro_sf"/>
</dbReference>
<keyword evidence="2" id="KW-0732">Signal</keyword>
<evidence type="ECO:0000256" key="2">
    <source>
        <dbReference type="SAM" id="SignalP"/>
    </source>
</evidence>
<evidence type="ECO:0000313" key="4">
    <source>
        <dbReference type="Proteomes" id="UP000230002"/>
    </source>
</evidence>
<dbReference type="PANTHER" id="PTHR45648:SF22">
    <property type="entry name" value="GDSL LIPASE_ACYLHYDROLASE FAMILY PROTEIN (AFU_ORTHOLOGUE AFUA_4G14700)"/>
    <property type="match status" value="1"/>
</dbReference>
<evidence type="ECO:0008006" key="5">
    <source>
        <dbReference type="Google" id="ProtNLM"/>
    </source>
</evidence>
<feature type="chain" id="PRO_5013896763" description="SGNH hydrolase-type esterase domain-containing protein" evidence="2">
    <location>
        <begin position="27"/>
        <end position="303"/>
    </location>
</feature>
<accession>A0A2G8SJ28</accession>
<evidence type="ECO:0000256" key="1">
    <source>
        <dbReference type="ARBA" id="ARBA00022801"/>
    </source>
</evidence>
<protein>
    <recommendedName>
        <fullName evidence="5">SGNH hydrolase-type esterase domain-containing protein</fullName>
    </recommendedName>
</protein>
<reference evidence="3 4" key="1">
    <citation type="journal article" date="2015" name="Sci. Rep.">
        <title>Chromosome-level genome map provides insights into diverse defense mechanisms in the medicinal fungus Ganoderma sinense.</title>
        <authorList>
            <person name="Zhu Y."/>
            <person name="Xu J."/>
            <person name="Sun C."/>
            <person name="Zhou S."/>
            <person name="Xu H."/>
            <person name="Nelson D.R."/>
            <person name="Qian J."/>
            <person name="Song J."/>
            <person name="Luo H."/>
            <person name="Xiang L."/>
            <person name="Li Y."/>
            <person name="Xu Z."/>
            <person name="Ji A."/>
            <person name="Wang L."/>
            <person name="Lu S."/>
            <person name="Hayward A."/>
            <person name="Sun W."/>
            <person name="Li X."/>
            <person name="Schwartz D.C."/>
            <person name="Wang Y."/>
            <person name="Chen S."/>
        </authorList>
    </citation>
    <scope>NUCLEOTIDE SEQUENCE [LARGE SCALE GENOMIC DNA]</scope>
    <source>
        <strain evidence="3 4">ZZ0214-1</strain>
    </source>
</reference>
<dbReference type="OrthoDB" id="1600564at2759"/>